<keyword evidence="3" id="KW-1185">Reference proteome</keyword>
<dbReference type="InterPro" id="IPR001909">
    <property type="entry name" value="KRAB"/>
</dbReference>
<dbReference type="Proteomes" id="UP000291020">
    <property type="component" value="Unassembled WGS sequence"/>
</dbReference>
<dbReference type="SUPFAM" id="SSF109640">
    <property type="entry name" value="KRAB domain (Kruppel-associated box)"/>
    <property type="match status" value="1"/>
</dbReference>
<dbReference type="STRING" id="38772.ENSGAGP00000018624"/>
<dbReference type="InterPro" id="IPR036051">
    <property type="entry name" value="KRAB_dom_sf"/>
</dbReference>
<dbReference type="SMART" id="SM00349">
    <property type="entry name" value="KRAB"/>
    <property type="match status" value="1"/>
</dbReference>
<dbReference type="PROSITE" id="PS50805">
    <property type="entry name" value="KRAB"/>
    <property type="match status" value="1"/>
</dbReference>
<reference evidence="3" key="1">
    <citation type="journal article" date="2017" name="PLoS ONE">
        <title>The Agassiz's desert tortoise genome provides a resource for the conservation of a threatened species.</title>
        <authorList>
            <person name="Tollis M."/>
            <person name="DeNardo D.F."/>
            <person name="Cornelius J.A."/>
            <person name="Dolby G.A."/>
            <person name="Edwards T."/>
            <person name="Henen B.T."/>
            <person name="Karl A.E."/>
            <person name="Murphy R.W."/>
            <person name="Kusumi K."/>
        </authorList>
    </citation>
    <scope>NUCLEOTIDE SEQUENCE [LARGE SCALE GENOMIC DNA]</scope>
</reference>
<dbReference type="PANTHER" id="PTHR23232">
    <property type="entry name" value="KRAB DOMAIN C2H2 ZINC FINGER"/>
    <property type="match status" value="1"/>
</dbReference>
<protein>
    <recommendedName>
        <fullName evidence="1">KRAB domain-containing protein</fullName>
    </recommendedName>
</protein>
<sequence>MTPALVGFEEVAVYFSWEEWGLLDKGQRQLYRDVMQENYQTLISLGEAPLPLGDQELMKQGALNSFGSGLFPGPVDSCGIGPCPKPHRRDCHLHSPSLEVV</sequence>
<dbReference type="Pfam" id="PF01352">
    <property type="entry name" value="KRAB"/>
    <property type="match status" value="1"/>
</dbReference>
<evidence type="ECO:0000259" key="1">
    <source>
        <dbReference type="PROSITE" id="PS50805"/>
    </source>
</evidence>
<dbReference type="AlphaFoldDB" id="A0A452HU16"/>
<dbReference type="Ensembl" id="ENSGAGT00000021232.1">
    <property type="protein sequence ID" value="ENSGAGP00000018624.1"/>
    <property type="gene ID" value="ENSGAGG00000013780.1"/>
</dbReference>
<feature type="domain" description="KRAB" evidence="1">
    <location>
        <begin position="6"/>
        <end position="85"/>
    </location>
</feature>
<reference evidence="2" key="3">
    <citation type="submission" date="2025-09" db="UniProtKB">
        <authorList>
            <consortium name="Ensembl"/>
        </authorList>
    </citation>
    <scope>IDENTIFICATION</scope>
</reference>
<evidence type="ECO:0000313" key="2">
    <source>
        <dbReference type="Ensembl" id="ENSGAGP00000018624.1"/>
    </source>
</evidence>
<proteinExistence type="predicted"/>
<reference evidence="2" key="2">
    <citation type="submission" date="2025-08" db="UniProtKB">
        <authorList>
            <consortium name="Ensembl"/>
        </authorList>
    </citation>
    <scope>IDENTIFICATION</scope>
</reference>
<dbReference type="PANTHER" id="PTHR23232:SF133">
    <property type="entry name" value="RIKEN CDNA 1700020N01 GENE"/>
    <property type="match status" value="1"/>
</dbReference>
<dbReference type="GO" id="GO:0006355">
    <property type="term" value="P:regulation of DNA-templated transcription"/>
    <property type="evidence" value="ECO:0007669"/>
    <property type="project" value="InterPro"/>
</dbReference>
<accession>A0A452HU16</accession>
<dbReference type="Gene3D" id="6.10.140.140">
    <property type="match status" value="1"/>
</dbReference>
<dbReference type="InterPro" id="IPR050169">
    <property type="entry name" value="Krueppel_C2H2_ZnF"/>
</dbReference>
<organism evidence="2 3">
    <name type="scientific">Gopherus agassizii</name>
    <name type="common">Agassiz's desert tortoise</name>
    <dbReference type="NCBI Taxonomy" id="38772"/>
    <lineage>
        <taxon>Eukaryota</taxon>
        <taxon>Metazoa</taxon>
        <taxon>Chordata</taxon>
        <taxon>Craniata</taxon>
        <taxon>Vertebrata</taxon>
        <taxon>Euteleostomi</taxon>
        <taxon>Archelosauria</taxon>
        <taxon>Testudinata</taxon>
        <taxon>Testudines</taxon>
        <taxon>Cryptodira</taxon>
        <taxon>Durocryptodira</taxon>
        <taxon>Testudinoidea</taxon>
        <taxon>Testudinidae</taxon>
        <taxon>Gopherus</taxon>
    </lineage>
</organism>
<evidence type="ECO:0000313" key="3">
    <source>
        <dbReference type="Proteomes" id="UP000291020"/>
    </source>
</evidence>
<name>A0A452HU16_9SAUR</name>
<dbReference type="CDD" id="cd07765">
    <property type="entry name" value="KRAB_A-box"/>
    <property type="match status" value="1"/>
</dbReference>